<keyword evidence="2" id="KW-1185">Reference proteome</keyword>
<dbReference type="Proteomes" id="UP000005824">
    <property type="component" value="Unassembled WGS sequence"/>
</dbReference>
<protein>
    <submittedName>
        <fullName evidence="1">Uncharacterized protein</fullName>
    </submittedName>
</protein>
<accession>B4D2I4</accession>
<gene>
    <name evidence="1" type="ORF">CfE428DRAFT_3109</name>
</gene>
<name>B4D2I4_9BACT</name>
<reference evidence="1 2" key="1">
    <citation type="journal article" date="2011" name="J. Bacteriol.">
        <title>Genome sequence of Chthoniobacter flavus Ellin428, an aerobic heterotrophic soil bacterium.</title>
        <authorList>
            <person name="Kant R."/>
            <person name="van Passel M.W."/>
            <person name="Palva A."/>
            <person name="Lucas S."/>
            <person name="Lapidus A."/>
            <person name="Glavina Del Rio T."/>
            <person name="Dalin E."/>
            <person name="Tice H."/>
            <person name="Bruce D."/>
            <person name="Goodwin L."/>
            <person name="Pitluck S."/>
            <person name="Larimer F.W."/>
            <person name="Land M.L."/>
            <person name="Hauser L."/>
            <person name="Sangwan P."/>
            <person name="de Vos W.M."/>
            <person name="Janssen P.H."/>
            <person name="Smidt H."/>
        </authorList>
    </citation>
    <scope>NUCLEOTIDE SEQUENCE [LARGE SCALE GENOMIC DNA]</scope>
    <source>
        <strain evidence="1 2">Ellin428</strain>
    </source>
</reference>
<evidence type="ECO:0000313" key="1">
    <source>
        <dbReference type="EMBL" id="EDY19424.1"/>
    </source>
</evidence>
<organism evidence="1 2">
    <name type="scientific">Chthoniobacter flavus Ellin428</name>
    <dbReference type="NCBI Taxonomy" id="497964"/>
    <lineage>
        <taxon>Bacteria</taxon>
        <taxon>Pseudomonadati</taxon>
        <taxon>Verrucomicrobiota</taxon>
        <taxon>Spartobacteria</taxon>
        <taxon>Chthoniobacterales</taxon>
        <taxon>Chthoniobacteraceae</taxon>
        <taxon>Chthoniobacter</taxon>
    </lineage>
</organism>
<proteinExistence type="predicted"/>
<dbReference type="STRING" id="497964.CfE428DRAFT_3109"/>
<dbReference type="InParanoid" id="B4D2I4"/>
<dbReference type="RefSeq" id="WP_006980434.1">
    <property type="nucleotide sequence ID" value="NZ_ABVL01000008.1"/>
</dbReference>
<sequence length="127" mass="14521">MNNSRTVIFAASPTLFQSENCTVTGLFEWDFDPVTQKLGDRQATVQNFTPKQIARPGEPVYTFSTQTLDLSLTHQYEGIWTQGHGYRDTLRLQIILYATFPDDTGVQQTVAIHTEECYFAGNRYYEP</sequence>
<evidence type="ECO:0000313" key="2">
    <source>
        <dbReference type="Proteomes" id="UP000005824"/>
    </source>
</evidence>
<dbReference type="EMBL" id="ABVL01000008">
    <property type="protein sequence ID" value="EDY19424.1"/>
    <property type="molecule type" value="Genomic_DNA"/>
</dbReference>
<comment type="caution">
    <text evidence="1">The sequence shown here is derived from an EMBL/GenBank/DDBJ whole genome shotgun (WGS) entry which is preliminary data.</text>
</comment>
<dbReference type="AlphaFoldDB" id="B4D2I4"/>